<keyword evidence="2" id="KW-0808">Transferase</keyword>
<feature type="region of interest" description="Disordered" evidence="3">
    <location>
        <begin position="1"/>
        <end position="20"/>
    </location>
</feature>
<dbReference type="OrthoDB" id="9815351at2"/>
<feature type="compositionally biased region" description="Pro residues" evidence="3">
    <location>
        <begin position="1"/>
        <end position="12"/>
    </location>
</feature>
<dbReference type="Pfam" id="PF13692">
    <property type="entry name" value="Glyco_trans_1_4"/>
    <property type="match status" value="1"/>
</dbReference>
<evidence type="ECO:0000259" key="4">
    <source>
        <dbReference type="Pfam" id="PF13439"/>
    </source>
</evidence>
<proteinExistence type="predicted"/>
<reference evidence="6" key="1">
    <citation type="submission" date="2025-08" db="UniProtKB">
        <authorList>
            <consortium name="RefSeq"/>
        </authorList>
    </citation>
    <scope>IDENTIFICATION</scope>
</reference>
<accession>A0A8B6X9L3</accession>
<evidence type="ECO:0000256" key="3">
    <source>
        <dbReference type="SAM" id="MobiDB-lite"/>
    </source>
</evidence>
<evidence type="ECO:0000313" key="5">
    <source>
        <dbReference type="Proteomes" id="UP000675920"/>
    </source>
</evidence>
<organism evidence="5 6">
    <name type="scientific">Derxia gummosa DSM 723</name>
    <dbReference type="NCBI Taxonomy" id="1121388"/>
    <lineage>
        <taxon>Bacteria</taxon>
        <taxon>Pseudomonadati</taxon>
        <taxon>Pseudomonadota</taxon>
        <taxon>Betaproteobacteria</taxon>
        <taxon>Burkholderiales</taxon>
        <taxon>Alcaligenaceae</taxon>
        <taxon>Derxia</taxon>
    </lineage>
</organism>
<dbReference type="PANTHER" id="PTHR12526:SF510">
    <property type="entry name" value="D-INOSITOL 3-PHOSPHATE GLYCOSYLTRANSFERASE"/>
    <property type="match status" value="1"/>
</dbReference>
<dbReference type="RefSeq" id="WP_051378775.1">
    <property type="nucleotide sequence ID" value="NZ_AXWS01000014.1"/>
</dbReference>
<dbReference type="SUPFAM" id="SSF53756">
    <property type="entry name" value="UDP-Glycosyltransferase/glycogen phosphorylase"/>
    <property type="match status" value="1"/>
</dbReference>
<dbReference type="GO" id="GO:0016757">
    <property type="term" value="F:glycosyltransferase activity"/>
    <property type="evidence" value="ECO:0007669"/>
    <property type="project" value="UniProtKB-KW"/>
</dbReference>
<keyword evidence="5" id="KW-1185">Reference proteome</keyword>
<evidence type="ECO:0000256" key="2">
    <source>
        <dbReference type="ARBA" id="ARBA00022679"/>
    </source>
</evidence>
<evidence type="ECO:0000256" key="1">
    <source>
        <dbReference type="ARBA" id="ARBA00022676"/>
    </source>
</evidence>
<dbReference type="PANTHER" id="PTHR12526">
    <property type="entry name" value="GLYCOSYLTRANSFERASE"/>
    <property type="match status" value="1"/>
</dbReference>
<dbReference type="AlphaFoldDB" id="A0A8B6X9L3"/>
<dbReference type="EC" id="2.4.-.-" evidence="6"/>
<dbReference type="Proteomes" id="UP000675920">
    <property type="component" value="Unplaced"/>
</dbReference>
<protein>
    <submittedName>
        <fullName evidence="6">Glycosyltransferase</fullName>
        <ecNumber evidence="6">2.4.-.-</ecNumber>
    </submittedName>
</protein>
<dbReference type="Pfam" id="PF13439">
    <property type="entry name" value="Glyco_transf_4"/>
    <property type="match status" value="1"/>
</dbReference>
<dbReference type="Gene3D" id="3.40.50.2000">
    <property type="entry name" value="Glycogen Phosphorylase B"/>
    <property type="match status" value="2"/>
</dbReference>
<evidence type="ECO:0000313" key="6">
    <source>
        <dbReference type="RefSeq" id="WP_051378775.1"/>
    </source>
</evidence>
<dbReference type="InterPro" id="IPR028098">
    <property type="entry name" value="Glyco_trans_4-like_N"/>
</dbReference>
<sequence length="497" mass="53824">MTQTPSSPPSQPTGPAEGPRLLYLIPDGFPTHRPDVTVLFGQELPRHGISTDLVAQQAPNSDLNAGWGAGRLDLAPRCGSAVRNQVTSFFHDLRRLWRARPGDYAAIQVRDKAFAGLFGLMRARMLGVPFFYWASFPICESFVAIARQQGLRLGLLRWAFLTLKGHIGKRLLYRWLMPRCNHVFVQSDRMKEELVARGIRPDRLTPVPMGVDLDRATRRTEVRIDASRLASRRVIGYLGTLERARRIDFLFEVVAELRKTIPDICLLLVGDAEEAEDRRFLVERAAEIGVTDCIVHTGWVPSDAAWAWMRRAEIGLSLFPRGELLDSASPTKVVEYLALGIPVVGNDQPDQQQVLRDSGAGLSVPMEVGGFAEAISSILASPERAAAMAKAGPPFVRAHRTYAGLGRELAVVYHRLLGTSLAVPGFGDTGLGRPTRAGGVSTVVGPNTLSAASLGPSTLSAPSVIGPCTVAAASVTPTANTHTTTTRVQVGPHSARG</sequence>
<name>A0A8B6X9L3_9BURK</name>
<feature type="domain" description="Glycosyltransferase subfamily 4-like N-terminal" evidence="4">
    <location>
        <begin position="40"/>
        <end position="215"/>
    </location>
</feature>
<keyword evidence="1" id="KW-0328">Glycosyltransferase</keyword>